<keyword evidence="14" id="KW-0963">Cytoplasm</keyword>
<keyword evidence="18" id="KW-1185">Reference proteome</keyword>
<dbReference type="InterPro" id="IPR013747">
    <property type="entry name" value="ACP_syn_III_C"/>
</dbReference>
<protein>
    <recommendedName>
        <fullName evidence="14">Beta-ketoacyl-[acyl-carrier-protein] synthase III</fullName>
        <shortName evidence="14">Beta-ketoacyl-ACP synthase III</shortName>
        <shortName evidence="14">KAS III</shortName>
        <ecNumber evidence="14">2.3.1.180</ecNumber>
    </recommendedName>
    <alternativeName>
        <fullName evidence="14">3-oxoacyl-[acyl-carrier-protein] synthase 3</fullName>
    </alternativeName>
    <alternativeName>
        <fullName evidence="14">3-oxoacyl-[acyl-carrier-protein] synthase III</fullName>
    </alternativeName>
</protein>
<evidence type="ECO:0000313" key="18">
    <source>
        <dbReference type="Proteomes" id="UP000199136"/>
    </source>
</evidence>
<evidence type="ECO:0000256" key="6">
    <source>
        <dbReference type="ARBA" id="ARBA00023098"/>
    </source>
</evidence>
<feature type="active site" evidence="14">
    <location>
        <position position="257"/>
    </location>
</feature>
<evidence type="ECO:0000256" key="11">
    <source>
        <dbReference type="ARBA" id="ARBA00052407"/>
    </source>
</evidence>
<feature type="active site" evidence="14">
    <location>
        <position position="287"/>
    </location>
</feature>
<dbReference type="InterPro" id="IPR004655">
    <property type="entry name" value="FabH"/>
</dbReference>
<reference evidence="17 18" key="1">
    <citation type="submission" date="2016-10" db="EMBL/GenBank/DDBJ databases">
        <authorList>
            <person name="de Groot N.N."/>
        </authorList>
    </citation>
    <scope>NUCLEOTIDE SEQUENCE [LARGE SCALE GENOMIC DNA]</scope>
    <source>
        <strain evidence="17 18">DSM 20581</strain>
    </source>
</reference>
<dbReference type="GO" id="GO:0004315">
    <property type="term" value="F:3-oxoacyl-[acyl-carrier-protein] synthase activity"/>
    <property type="evidence" value="ECO:0007669"/>
    <property type="project" value="InterPro"/>
</dbReference>
<dbReference type="UniPathway" id="UPA00094"/>
<evidence type="ECO:0000256" key="14">
    <source>
        <dbReference type="HAMAP-Rule" id="MF_01815"/>
    </source>
</evidence>
<name>A0A1I5YFN6_9LACT</name>
<evidence type="ECO:0000256" key="10">
    <source>
        <dbReference type="ARBA" id="ARBA00051096"/>
    </source>
</evidence>
<keyword evidence="8 14" id="KW-0511">Multifunctional enzyme</keyword>
<keyword evidence="9 14" id="KW-0012">Acyltransferase</keyword>
<comment type="domain">
    <text evidence="14">The last Arg residue of the ACP-binding site is essential for the weak association between ACP/AcpP and FabH.</text>
</comment>
<comment type="subunit">
    <text evidence="14">Homodimer.</text>
</comment>
<comment type="similarity">
    <text evidence="2 14">Belongs to the thiolase-like superfamily. FabH family.</text>
</comment>
<dbReference type="CDD" id="cd00830">
    <property type="entry name" value="KAS_III"/>
    <property type="match status" value="1"/>
</dbReference>
<dbReference type="FunFam" id="3.40.47.10:FF:000004">
    <property type="entry name" value="3-oxoacyl-[acyl-carrier-protein] synthase 3"/>
    <property type="match status" value="1"/>
</dbReference>
<dbReference type="GO" id="GO:0006633">
    <property type="term" value="P:fatty acid biosynthetic process"/>
    <property type="evidence" value="ECO:0007669"/>
    <property type="project" value="UniProtKB-UniRule"/>
</dbReference>
<evidence type="ECO:0000259" key="16">
    <source>
        <dbReference type="Pfam" id="PF08545"/>
    </source>
</evidence>
<feature type="domain" description="Beta-ketoacyl-[acyl-carrier-protein] synthase III N-terminal" evidence="16">
    <location>
        <begin position="112"/>
        <end position="190"/>
    </location>
</feature>
<dbReference type="Pfam" id="PF08545">
    <property type="entry name" value="ACP_syn_III"/>
    <property type="match status" value="1"/>
</dbReference>
<evidence type="ECO:0000256" key="12">
    <source>
        <dbReference type="ARBA" id="ARBA00052467"/>
    </source>
</evidence>
<evidence type="ECO:0000256" key="13">
    <source>
        <dbReference type="ARBA" id="ARBA00052985"/>
    </source>
</evidence>
<evidence type="ECO:0000259" key="15">
    <source>
        <dbReference type="Pfam" id="PF08541"/>
    </source>
</evidence>
<comment type="catalytic activity">
    <reaction evidence="10">
        <text>malonyl-[ACP] + acetyl-CoA + H(+) = 3-oxobutanoyl-[ACP] + CO2 + CoA</text>
        <dbReference type="Rhea" id="RHEA:12080"/>
        <dbReference type="Rhea" id="RHEA-COMP:9623"/>
        <dbReference type="Rhea" id="RHEA-COMP:9625"/>
        <dbReference type="ChEBI" id="CHEBI:15378"/>
        <dbReference type="ChEBI" id="CHEBI:16526"/>
        <dbReference type="ChEBI" id="CHEBI:57287"/>
        <dbReference type="ChEBI" id="CHEBI:57288"/>
        <dbReference type="ChEBI" id="CHEBI:78449"/>
        <dbReference type="ChEBI" id="CHEBI:78450"/>
        <dbReference type="EC" id="2.3.1.180"/>
    </reaction>
    <physiologicalReaction direction="left-to-right" evidence="10">
        <dbReference type="Rhea" id="RHEA:12081"/>
    </physiologicalReaction>
</comment>
<dbReference type="NCBIfam" id="NF006829">
    <property type="entry name" value="PRK09352.1"/>
    <property type="match status" value="1"/>
</dbReference>
<dbReference type="Gene3D" id="3.40.47.10">
    <property type="match status" value="1"/>
</dbReference>
<evidence type="ECO:0000256" key="5">
    <source>
        <dbReference type="ARBA" id="ARBA00022832"/>
    </source>
</evidence>
<feature type="active site" evidence="14">
    <location>
        <position position="118"/>
    </location>
</feature>
<comment type="pathway">
    <text evidence="1 14">Lipid metabolism; fatty acid biosynthesis.</text>
</comment>
<evidence type="ECO:0000256" key="3">
    <source>
        <dbReference type="ARBA" id="ARBA00022516"/>
    </source>
</evidence>
<comment type="catalytic activity">
    <reaction evidence="13">
        <text>3-methylbutanoyl-CoA + malonyl-[ACP] + H(+) = 5-methyl-3-oxohexanoyl-[ACP] + CO2 + CoA</text>
        <dbReference type="Rhea" id="RHEA:42272"/>
        <dbReference type="Rhea" id="RHEA-COMP:9623"/>
        <dbReference type="Rhea" id="RHEA-COMP:9941"/>
        <dbReference type="ChEBI" id="CHEBI:15378"/>
        <dbReference type="ChEBI" id="CHEBI:16526"/>
        <dbReference type="ChEBI" id="CHEBI:57287"/>
        <dbReference type="ChEBI" id="CHEBI:57345"/>
        <dbReference type="ChEBI" id="CHEBI:78449"/>
        <dbReference type="ChEBI" id="CHEBI:78822"/>
        <dbReference type="EC" id="2.3.1.300"/>
    </reaction>
    <physiologicalReaction direction="left-to-right" evidence="13">
        <dbReference type="Rhea" id="RHEA:42273"/>
    </physiologicalReaction>
</comment>
<comment type="subcellular location">
    <subcellularLocation>
        <location evidence="14">Cytoplasm</location>
    </subcellularLocation>
</comment>
<comment type="catalytic activity">
    <reaction evidence="11">
        <text>(2S)-2-methylbutanoyl-CoA + malonyl-[ACP] + H(+) = (4S)-4-methyl-3-oxohexanoyl-[ACP] + CO2 + CoA</text>
        <dbReference type="Rhea" id="RHEA:42276"/>
        <dbReference type="Rhea" id="RHEA-COMP:9623"/>
        <dbReference type="Rhea" id="RHEA-COMP:17148"/>
        <dbReference type="ChEBI" id="CHEBI:15378"/>
        <dbReference type="ChEBI" id="CHEBI:16526"/>
        <dbReference type="ChEBI" id="CHEBI:57287"/>
        <dbReference type="ChEBI" id="CHEBI:78449"/>
        <dbReference type="ChEBI" id="CHEBI:88166"/>
        <dbReference type="ChEBI" id="CHEBI:167462"/>
        <dbReference type="EC" id="2.3.1.300"/>
    </reaction>
    <physiologicalReaction direction="left-to-right" evidence="11">
        <dbReference type="Rhea" id="RHEA:42277"/>
    </physiologicalReaction>
</comment>
<dbReference type="Proteomes" id="UP000199136">
    <property type="component" value="Unassembled WGS sequence"/>
</dbReference>
<dbReference type="GO" id="GO:0033818">
    <property type="term" value="F:beta-ketoacyl-acyl-carrier-protein synthase III activity"/>
    <property type="evidence" value="ECO:0007669"/>
    <property type="project" value="UniProtKB-UniRule"/>
</dbReference>
<evidence type="ECO:0000256" key="7">
    <source>
        <dbReference type="ARBA" id="ARBA00023160"/>
    </source>
</evidence>
<dbReference type="NCBIfam" id="TIGR00747">
    <property type="entry name" value="fabH"/>
    <property type="match status" value="1"/>
</dbReference>
<dbReference type="GO" id="GO:0005737">
    <property type="term" value="C:cytoplasm"/>
    <property type="evidence" value="ECO:0007669"/>
    <property type="project" value="UniProtKB-SubCell"/>
</dbReference>
<gene>
    <name evidence="14" type="primary">fabH</name>
    <name evidence="17" type="ORF">SAMN04488506_1962</name>
</gene>
<dbReference type="PANTHER" id="PTHR43091:SF1">
    <property type="entry name" value="BETA-KETOACYL-[ACYL-CARRIER-PROTEIN] SYNTHASE III, CHLOROPLASTIC"/>
    <property type="match status" value="1"/>
</dbReference>
<keyword evidence="5 14" id="KW-0276">Fatty acid metabolism</keyword>
<keyword evidence="4 14" id="KW-0808">Transferase</keyword>
<dbReference type="Pfam" id="PF08541">
    <property type="entry name" value="ACP_syn_III_C"/>
    <property type="match status" value="1"/>
</dbReference>
<dbReference type="STRING" id="82801.SAMN04488506_1962"/>
<dbReference type="EC" id="2.3.1.180" evidence="14"/>
<evidence type="ECO:0000256" key="1">
    <source>
        <dbReference type="ARBA" id="ARBA00005194"/>
    </source>
</evidence>
<evidence type="ECO:0000313" key="17">
    <source>
        <dbReference type="EMBL" id="SFQ43018.1"/>
    </source>
</evidence>
<feature type="domain" description="Beta-ketoacyl-[acyl-carrier-protein] synthase III C-terminal" evidence="15">
    <location>
        <begin position="242"/>
        <end position="331"/>
    </location>
</feature>
<keyword evidence="6 14" id="KW-0443">Lipid metabolism</keyword>
<evidence type="ECO:0000256" key="2">
    <source>
        <dbReference type="ARBA" id="ARBA00008642"/>
    </source>
</evidence>
<evidence type="ECO:0000256" key="8">
    <source>
        <dbReference type="ARBA" id="ARBA00023268"/>
    </source>
</evidence>
<sequence length="332" mass="35661">MRTELSGMGTKIVGTGSYVPERVISNEQLELFLETSDEWIQSRTGIKERRISDTEDTSDLCAKAAKQILTNAGVDAKEVGFVIVATMSPDYLSPSTASLVQDKIGAHSVMSFDVNAACSGFIYALSIAEKLMQSGSFRYGLVLGGEVMSKIVDWNDRSTAVLFGDGAGGVLLEHTSEESFVLGEDIHADGSRGEALTAGKVAFSEKWGPQPATPLDLLQMDGRSIFDFAIRSVPKSIMDLTEKTGTQFEEVECIIAHQANYRILKAIAKKLKVPVELFASNIHKYGNTSAASIPILLDELVAGGELVLGSKKKVILTGFGGGLTWGSMLIQL</sequence>
<proteinExistence type="inferred from homology"/>
<dbReference type="PANTHER" id="PTHR43091">
    <property type="entry name" value="3-OXOACYL-[ACYL-CARRIER-PROTEIN] SYNTHASE"/>
    <property type="match status" value="1"/>
</dbReference>
<comment type="function">
    <text evidence="14">Catalyzes the condensation reaction of fatty acid synthesis by the addition to an acyl acceptor of two carbons from malonyl-ACP. Catalyzes the first condensation reaction which initiates fatty acid synthesis and may therefore play a role in governing the total rate of fatty acid production. Possesses both acetoacetyl-ACP synthase and acetyl transacylase activities. Its substrate specificity determines the biosynthesis of branched-chain and/or straight-chain of fatty acids.</text>
</comment>
<dbReference type="AlphaFoldDB" id="A0A1I5YFN6"/>
<feature type="region of interest" description="ACP-binding" evidence="14">
    <location>
        <begin position="258"/>
        <end position="262"/>
    </location>
</feature>
<dbReference type="SUPFAM" id="SSF53901">
    <property type="entry name" value="Thiolase-like"/>
    <property type="match status" value="1"/>
</dbReference>
<comment type="catalytic activity">
    <reaction evidence="12">
        <text>2-methylpropanoyl-CoA + malonyl-[ACP] + H(+) = 4-methyl-3-oxopentanoyl-[ACP] + CO2 + CoA</text>
        <dbReference type="Rhea" id="RHEA:42268"/>
        <dbReference type="Rhea" id="RHEA-COMP:9623"/>
        <dbReference type="Rhea" id="RHEA-COMP:9940"/>
        <dbReference type="ChEBI" id="CHEBI:15378"/>
        <dbReference type="ChEBI" id="CHEBI:16526"/>
        <dbReference type="ChEBI" id="CHEBI:57287"/>
        <dbReference type="ChEBI" id="CHEBI:57338"/>
        <dbReference type="ChEBI" id="CHEBI:78449"/>
        <dbReference type="ChEBI" id="CHEBI:78820"/>
        <dbReference type="EC" id="2.3.1.300"/>
    </reaction>
    <physiologicalReaction direction="left-to-right" evidence="12">
        <dbReference type="Rhea" id="RHEA:42269"/>
    </physiologicalReaction>
</comment>
<organism evidence="17 18">
    <name type="scientific">Desemzia incerta</name>
    <dbReference type="NCBI Taxonomy" id="82801"/>
    <lineage>
        <taxon>Bacteria</taxon>
        <taxon>Bacillati</taxon>
        <taxon>Bacillota</taxon>
        <taxon>Bacilli</taxon>
        <taxon>Lactobacillales</taxon>
        <taxon>Carnobacteriaceae</taxon>
        <taxon>Desemzia</taxon>
    </lineage>
</organism>
<accession>A0A1I5YFN6</accession>
<evidence type="ECO:0000256" key="9">
    <source>
        <dbReference type="ARBA" id="ARBA00023315"/>
    </source>
</evidence>
<dbReference type="InterPro" id="IPR016039">
    <property type="entry name" value="Thiolase-like"/>
</dbReference>
<dbReference type="HAMAP" id="MF_01815">
    <property type="entry name" value="FabH"/>
    <property type="match status" value="1"/>
</dbReference>
<evidence type="ECO:0000256" key="4">
    <source>
        <dbReference type="ARBA" id="ARBA00022679"/>
    </source>
</evidence>
<dbReference type="EMBL" id="FOXW01000008">
    <property type="protein sequence ID" value="SFQ43018.1"/>
    <property type="molecule type" value="Genomic_DNA"/>
</dbReference>
<keyword evidence="3 14" id="KW-0444">Lipid biosynthesis</keyword>
<keyword evidence="7 14" id="KW-0275">Fatty acid biosynthesis</keyword>
<dbReference type="InterPro" id="IPR013751">
    <property type="entry name" value="ACP_syn_III_N"/>
</dbReference>